<dbReference type="AlphaFoldDB" id="A0A9P8Y359"/>
<comment type="caution">
    <text evidence="1">The sequence shown here is derived from an EMBL/GenBank/DDBJ whole genome shotgun (WGS) entry which is preliminary data.</text>
</comment>
<sequence>MRPDNMSFFWIAPNGDFSDASANVVDVQYNGSTITIYYRQQKTGTSSGADHMAELYTVLDCNTLSKQSSDILSEDDVMIAWDSEYANANVTAQAPEQSSTQDFTEAPPLQADIKAAVDMIFRECDGDTRWLGGQLVVRSAKVKHSARLTPNQSSSGQNCSGFVFGPRHAVETLVAAINRIAALRRTHPNALALKNTEMLVTISNWSLGEFQPVFSDILPQSTGIVDARPPVVTVIIPTANKQKVATIKSYFSKHIPASTLVYFDIVPVQSDVSEQPYNGAGSGGALNRIRNAVMHVAQSPELMELYHERNAQAIYVAAIESFIQTKDIDRPADFGVVALCNVLQNSYTGCASRGVTIDPVFVEAARQYGFDMGNEDYGAVTVGTVLASRFPSIDKANWHEVVAGVSRYDLLTEAIESLSLP</sequence>
<dbReference type="GeneID" id="70177996"/>
<dbReference type="SUPFAM" id="SSF52972">
    <property type="entry name" value="ITPase-like"/>
    <property type="match status" value="1"/>
</dbReference>
<protein>
    <submittedName>
        <fullName evidence="1">Uncharacterized protein</fullName>
    </submittedName>
</protein>
<accession>A0A9P8Y359</accession>
<dbReference type="Proteomes" id="UP000756346">
    <property type="component" value="Unassembled WGS sequence"/>
</dbReference>
<keyword evidence="2" id="KW-1185">Reference proteome</keyword>
<organism evidence="1 2">
    <name type="scientific">Microdochium trichocladiopsis</name>
    <dbReference type="NCBI Taxonomy" id="1682393"/>
    <lineage>
        <taxon>Eukaryota</taxon>
        <taxon>Fungi</taxon>
        <taxon>Dikarya</taxon>
        <taxon>Ascomycota</taxon>
        <taxon>Pezizomycotina</taxon>
        <taxon>Sordariomycetes</taxon>
        <taxon>Xylariomycetidae</taxon>
        <taxon>Xylariales</taxon>
        <taxon>Microdochiaceae</taxon>
        <taxon>Microdochium</taxon>
    </lineage>
</organism>
<gene>
    <name evidence="1" type="ORF">B0I36DRAFT_146533</name>
</gene>
<evidence type="ECO:0000313" key="1">
    <source>
        <dbReference type="EMBL" id="KAH7028038.1"/>
    </source>
</evidence>
<dbReference type="EMBL" id="JAGTJQ010000007">
    <property type="protein sequence ID" value="KAH7028038.1"/>
    <property type="molecule type" value="Genomic_DNA"/>
</dbReference>
<dbReference type="RefSeq" id="XP_046010837.1">
    <property type="nucleotide sequence ID" value="XM_046148450.1"/>
</dbReference>
<proteinExistence type="predicted"/>
<dbReference type="OrthoDB" id="4968544at2759"/>
<dbReference type="Gene3D" id="3.90.950.10">
    <property type="match status" value="1"/>
</dbReference>
<evidence type="ECO:0000313" key="2">
    <source>
        <dbReference type="Proteomes" id="UP000756346"/>
    </source>
</evidence>
<name>A0A9P8Y359_9PEZI</name>
<dbReference type="InterPro" id="IPR029001">
    <property type="entry name" value="ITPase-like_fam"/>
</dbReference>
<reference evidence="1" key="1">
    <citation type="journal article" date="2021" name="Nat. Commun.">
        <title>Genetic determinants of endophytism in the Arabidopsis root mycobiome.</title>
        <authorList>
            <person name="Mesny F."/>
            <person name="Miyauchi S."/>
            <person name="Thiergart T."/>
            <person name="Pickel B."/>
            <person name="Atanasova L."/>
            <person name="Karlsson M."/>
            <person name="Huettel B."/>
            <person name="Barry K.W."/>
            <person name="Haridas S."/>
            <person name="Chen C."/>
            <person name="Bauer D."/>
            <person name="Andreopoulos W."/>
            <person name="Pangilinan J."/>
            <person name="LaButti K."/>
            <person name="Riley R."/>
            <person name="Lipzen A."/>
            <person name="Clum A."/>
            <person name="Drula E."/>
            <person name="Henrissat B."/>
            <person name="Kohler A."/>
            <person name="Grigoriev I.V."/>
            <person name="Martin F.M."/>
            <person name="Hacquard S."/>
        </authorList>
    </citation>
    <scope>NUCLEOTIDE SEQUENCE</scope>
    <source>
        <strain evidence="1">MPI-CAGE-CH-0230</strain>
    </source>
</reference>